<sequence length="372" mass="41655">MAGTIEHKGRISKDVYLGTSGAFLAICIIACSVRFYVRIVHVRQLGWDDDILLFGLCCLISGVALLFVIVDTMYESDAFVFWEGPGMPPTDDLGKFIDKTFWYRRVSAAGLTLCWLSMCCVKFSFLAFFKRLIRQMPVMIRYWCFTVIYNAIVTLYGTACHWAACPYFTVDDALKLVECVAGDSLQLTIAWGAIAPMALDLAGDLFILVIPCILIYQIRVRLSQKIALSLTLCLTIVMVILTIFRITGLKYKGKLDTIWETYFVLLPAEIGLTLVAASAFRALYVSKSKNRKPAHDTITTFHWFARAKSRLRHNGSAAFEDIDKGNGQFILQEIPRGTITGVQTFIDKNGKNNVTLSTVHSADTTVYNHDGQ</sequence>
<dbReference type="PANTHER" id="PTHR33048:SF92">
    <property type="entry name" value="INTEGRAL MEMBRANE PROTEIN"/>
    <property type="match status" value="1"/>
</dbReference>
<keyword evidence="4 6" id="KW-0472">Membrane</keyword>
<feature type="transmembrane region" description="Helical" evidence="6">
    <location>
        <begin position="264"/>
        <end position="284"/>
    </location>
</feature>
<keyword evidence="9" id="KW-1185">Reference proteome</keyword>
<evidence type="ECO:0000313" key="9">
    <source>
        <dbReference type="Proteomes" id="UP001301958"/>
    </source>
</evidence>
<dbReference type="Pfam" id="PF20684">
    <property type="entry name" value="Fung_rhodopsin"/>
    <property type="match status" value="1"/>
</dbReference>
<feature type="transmembrane region" description="Helical" evidence="6">
    <location>
        <begin position="15"/>
        <end position="39"/>
    </location>
</feature>
<evidence type="ECO:0000256" key="5">
    <source>
        <dbReference type="ARBA" id="ARBA00038359"/>
    </source>
</evidence>
<comment type="caution">
    <text evidence="8">The sequence shown here is derived from an EMBL/GenBank/DDBJ whole genome shotgun (WGS) entry which is preliminary data.</text>
</comment>
<evidence type="ECO:0000259" key="7">
    <source>
        <dbReference type="Pfam" id="PF20684"/>
    </source>
</evidence>
<protein>
    <recommendedName>
        <fullName evidence="7">Rhodopsin domain-containing protein</fullName>
    </recommendedName>
</protein>
<feature type="domain" description="Rhodopsin" evidence="7">
    <location>
        <begin position="33"/>
        <end position="271"/>
    </location>
</feature>
<evidence type="ECO:0000256" key="1">
    <source>
        <dbReference type="ARBA" id="ARBA00004141"/>
    </source>
</evidence>
<comment type="subcellular location">
    <subcellularLocation>
        <location evidence="1">Membrane</location>
        <topology evidence="1">Multi-pass membrane protein</topology>
    </subcellularLocation>
</comment>
<feature type="transmembrane region" description="Helical" evidence="6">
    <location>
        <begin position="226"/>
        <end position="244"/>
    </location>
</feature>
<evidence type="ECO:0000256" key="2">
    <source>
        <dbReference type="ARBA" id="ARBA00022692"/>
    </source>
</evidence>
<evidence type="ECO:0000313" key="8">
    <source>
        <dbReference type="EMBL" id="KAK4223035.1"/>
    </source>
</evidence>
<dbReference type="Proteomes" id="UP001301958">
    <property type="component" value="Unassembled WGS sequence"/>
</dbReference>
<dbReference type="AlphaFoldDB" id="A0AAN6YR04"/>
<feature type="transmembrane region" description="Helical" evidence="6">
    <location>
        <begin position="189"/>
        <end position="214"/>
    </location>
</feature>
<gene>
    <name evidence="8" type="ORF">QBC38DRAFT_459773</name>
</gene>
<evidence type="ECO:0000256" key="6">
    <source>
        <dbReference type="SAM" id="Phobius"/>
    </source>
</evidence>
<dbReference type="InterPro" id="IPR049326">
    <property type="entry name" value="Rhodopsin_dom_fungi"/>
</dbReference>
<name>A0AAN6YR04_9PEZI</name>
<proteinExistence type="inferred from homology"/>
<feature type="transmembrane region" description="Helical" evidence="6">
    <location>
        <begin position="51"/>
        <end position="70"/>
    </location>
</feature>
<reference evidence="8" key="2">
    <citation type="submission" date="2023-05" db="EMBL/GenBank/DDBJ databases">
        <authorList>
            <consortium name="Lawrence Berkeley National Laboratory"/>
            <person name="Steindorff A."/>
            <person name="Hensen N."/>
            <person name="Bonometti L."/>
            <person name="Westerberg I."/>
            <person name="Brannstrom I.O."/>
            <person name="Guillou S."/>
            <person name="Cros-Aarteil S."/>
            <person name="Calhoun S."/>
            <person name="Haridas S."/>
            <person name="Kuo A."/>
            <person name="Mondo S."/>
            <person name="Pangilinan J."/>
            <person name="Riley R."/>
            <person name="Labutti K."/>
            <person name="Andreopoulos B."/>
            <person name="Lipzen A."/>
            <person name="Chen C."/>
            <person name="Yanf M."/>
            <person name="Daum C."/>
            <person name="Ng V."/>
            <person name="Clum A."/>
            <person name="Ohm R."/>
            <person name="Martin F."/>
            <person name="Silar P."/>
            <person name="Natvig D."/>
            <person name="Lalanne C."/>
            <person name="Gautier V."/>
            <person name="Ament-Velasquez S.L."/>
            <person name="Kruys A."/>
            <person name="Hutchinson M.I."/>
            <person name="Powell A.J."/>
            <person name="Barry K."/>
            <person name="Miller A.N."/>
            <person name="Grigoriev I.V."/>
            <person name="Debuchy R."/>
            <person name="Gladieux P."/>
            <person name="Thoren M.H."/>
            <person name="Johannesson H."/>
        </authorList>
    </citation>
    <scope>NUCLEOTIDE SEQUENCE</scope>
    <source>
        <strain evidence="8">CBS 990.96</strain>
    </source>
</reference>
<dbReference type="InterPro" id="IPR052337">
    <property type="entry name" value="SAT4-like"/>
</dbReference>
<dbReference type="GO" id="GO:0016020">
    <property type="term" value="C:membrane"/>
    <property type="evidence" value="ECO:0007669"/>
    <property type="project" value="UniProtKB-SubCell"/>
</dbReference>
<feature type="transmembrane region" description="Helical" evidence="6">
    <location>
        <begin position="140"/>
        <end position="169"/>
    </location>
</feature>
<accession>A0AAN6YR04</accession>
<dbReference type="EMBL" id="MU865443">
    <property type="protein sequence ID" value="KAK4223035.1"/>
    <property type="molecule type" value="Genomic_DNA"/>
</dbReference>
<evidence type="ECO:0000256" key="3">
    <source>
        <dbReference type="ARBA" id="ARBA00022989"/>
    </source>
</evidence>
<dbReference type="PANTHER" id="PTHR33048">
    <property type="entry name" value="PTH11-LIKE INTEGRAL MEMBRANE PROTEIN (AFU_ORTHOLOGUE AFUA_5G11245)"/>
    <property type="match status" value="1"/>
</dbReference>
<keyword evidence="3 6" id="KW-1133">Transmembrane helix</keyword>
<keyword evidence="2 6" id="KW-0812">Transmembrane</keyword>
<organism evidence="8 9">
    <name type="scientific">Podospora fimiseda</name>
    <dbReference type="NCBI Taxonomy" id="252190"/>
    <lineage>
        <taxon>Eukaryota</taxon>
        <taxon>Fungi</taxon>
        <taxon>Dikarya</taxon>
        <taxon>Ascomycota</taxon>
        <taxon>Pezizomycotina</taxon>
        <taxon>Sordariomycetes</taxon>
        <taxon>Sordariomycetidae</taxon>
        <taxon>Sordariales</taxon>
        <taxon>Podosporaceae</taxon>
        <taxon>Podospora</taxon>
    </lineage>
</organism>
<feature type="transmembrane region" description="Helical" evidence="6">
    <location>
        <begin position="108"/>
        <end position="128"/>
    </location>
</feature>
<comment type="similarity">
    <text evidence="5">Belongs to the SAT4 family.</text>
</comment>
<evidence type="ECO:0000256" key="4">
    <source>
        <dbReference type="ARBA" id="ARBA00023136"/>
    </source>
</evidence>
<reference evidence="8" key="1">
    <citation type="journal article" date="2023" name="Mol. Phylogenet. Evol.">
        <title>Genome-scale phylogeny and comparative genomics of the fungal order Sordariales.</title>
        <authorList>
            <person name="Hensen N."/>
            <person name="Bonometti L."/>
            <person name="Westerberg I."/>
            <person name="Brannstrom I.O."/>
            <person name="Guillou S."/>
            <person name="Cros-Aarteil S."/>
            <person name="Calhoun S."/>
            <person name="Haridas S."/>
            <person name="Kuo A."/>
            <person name="Mondo S."/>
            <person name="Pangilinan J."/>
            <person name="Riley R."/>
            <person name="LaButti K."/>
            <person name="Andreopoulos B."/>
            <person name="Lipzen A."/>
            <person name="Chen C."/>
            <person name="Yan M."/>
            <person name="Daum C."/>
            <person name="Ng V."/>
            <person name="Clum A."/>
            <person name="Steindorff A."/>
            <person name="Ohm R.A."/>
            <person name="Martin F."/>
            <person name="Silar P."/>
            <person name="Natvig D.O."/>
            <person name="Lalanne C."/>
            <person name="Gautier V."/>
            <person name="Ament-Velasquez S.L."/>
            <person name="Kruys A."/>
            <person name="Hutchinson M.I."/>
            <person name="Powell A.J."/>
            <person name="Barry K."/>
            <person name="Miller A.N."/>
            <person name="Grigoriev I.V."/>
            <person name="Debuchy R."/>
            <person name="Gladieux P."/>
            <person name="Hiltunen Thoren M."/>
            <person name="Johannesson H."/>
        </authorList>
    </citation>
    <scope>NUCLEOTIDE SEQUENCE</scope>
    <source>
        <strain evidence="8">CBS 990.96</strain>
    </source>
</reference>